<dbReference type="InterPro" id="IPR018540">
    <property type="entry name" value="Spo0E-like"/>
</dbReference>
<dbReference type="GO" id="GO:0046983">
    <property type="term" value="F:protein dimerization activity"/>
    <property type="evidence" value="ECO:0007669"/>
    <property type="project" value="InterPro"/>
</dbReference>
<reference evidence="2" key="1">
    <citation type="submission" date="2016-08" db="EMBL/GenBank/DDBJ databases">
        <authorList>
            <person name="Varghese N."/>
            <person name="Submissions Spin"/>
        </authorList>
    </citation>
    <scope>NUCLEOTIDE SEQUENCE [LARGE SCALE GENOMIC DNA]</scope>
    <source>
        <strain evidence="2">SGD-1123</strain>
    </source>
</reference>
<dbReference type="SUPFAM" id="SSF140500">
    <property type="entry name" value="BAS1536-like"/>
    <property type="match status" value="1"/>
</dbReference>
<accession>A0A0V8HDR8</accession>
<proteinExistence type="predicted"/>
<dbReference type="Proteomes" id="UP000181997">
    <property type="component" value="Unassembled WGS sequence"/>
</dbReference>
<dbReference type="RefSeq" id="WP_058299365.1">
    <property type="nucleotide sequence ID" value="NZ_FMAU01000004.1"/>
</dbReference>
<dbReference type="Gene3D" id="4.10.280.10">
    <property type="entry name" value="Helix-loop-helix DNA-binding domain"/>
    <property type="match status" value="1"/>
</dbReference>
<name>A0A0V8HDR8_9BACI</name>
<sequence>MQTANKLQNIKYEMEKKRSELQSFALVHGFTHPATIRLSQELDDLFNAYTEHKDSIHKK</sequence>
<dbReference type="Pfam" id="PF09388">
    <property type="entry name" value="SpoOE-like"/>
    <property type="match status" value="1"/>
</dbReference>
<evidence type="ECO:0000313" key="1">
    <source>
        <dbReference type="EMBL" id="SCC24261.1"/>
    </source>
</evidence>
<dbReference type="OrthoDB" id="2973153at2"/>
<organism evidence="1 2">
    <name type="scientific">[Bacillus] enclensis</name>
    <dbReference type="NCBI Taxonomy" id="1402860"/>
    <lineage>
        <taxon>Bacteria</taxon>
        <taxon>Bacillati</taxon>
        <taxon>Bacillota</taxon>
        <taxon>Bacilli</taxon>
        <taxon>Bacillales</taxon>
        <taxon>Bacillaceae</taxon>
        <taxon>Rossellomorea</taxon>
    </lineage>
</organism>
<gene>
    <name evidence="1" type="ORF">GA0061094_3387</name>
</gene>
<dbReference type="GO" id="GO:0043937">
    <property type="term" value="P:regulation of sporulation"/>
    <property type="evidence" value="ECO:0007669"/>
    <property type="project" value="InterPro"/>
</dbReference>
<keyword evidence="2" id="KW-1185">Reference proteome</keyword>
<dbReference type="EMBL" id="FMAU01000004">
    <property type="protein sequence ID" value="SCC24261.1"/>
    <property type="molecule type" value="Genomic_DNA"/>
</dbReference>
<dbReference type="AlphaFoldDB" id="A0A0V8HDR8"/>
<evidence type="ECO:0000313" key="2">
    <source>
        <dbReference type="Proteomes" id="UP000181997"/>
    </source>
</evidence>
<dbReference type="InterPro" id="IPR037208">
    <property type="entry name" value="Spo0E-like_sf"/>
</dbReference>
<protein>
    <submittedName>
        <fullName evidence="1">Spo0E like sporulation regulatory protein</fullName>
    </submittedName>
</protein>
<dbReference type="InterPro" id="IPR036638">
    <property type="entry name" value="HLH_DNA-bd_sf"/>
</dbReference>